<dbReference type="GO" id="GO:0016746">
    <property type="term" value="F:acyltransferase activity"/>
    <property type="evidence" value="ECO:0007669"/>
    <property type="project" value="UniProtKB-KW"/>
</dbReference>
<reference evidence="4" key="1">
    <citation type="submission" date="2020-02" db="EMBL/GenBank/DDBJ databases">
        <title>Genomic and physiological characterization of two novel Nitrospinaceae genera.</title>
        <authorList>
            <person name="Mueller A.J."/>
            <person name="Jung M.-Y."/>
            <person name="Strachan C.R."/>
            <person name="Herbold C.W."/>
            <person name="Kirkegaard R.H."/>
            <person name="Daims H."/>
        </authorList>
    </citation>
    <scope>NUCLEOTIDE SEQUENCE [LARGE SCALE GENOMIC DNA]</scope>
</reference>
<gene>
    <name evidence="3" type="ORF">G3M78_03535</name>
</gene>
<dbReference type="Proteomes" id="UP000594464">
    <property type="component" value="Chromosome"/>
</dbReference>
<dbReference type="Gene3D" id="3.60.110.10">
    <property type="entry name" value="Carbon-nitrogen hydrolase"/>
    <property type="match status" value="1"/>
</dbReference>
<keyword evidence="3" id="KW-0012">Acyltransferase</keyword>
<keyword evidence="1" id="KW-0378">Hydrolase</keyword>
<dbReference type="PANTHER" id="PTHR43674">
    <property type="entry name" value="NITRILASE C965.09-RELATED"/>
    <property type="match status" value="1"/>
</dbReference>
<protein>
    <submittedName>
        <fullName evidence="3">Acyltransferase</fullName>
    </submittedName>
</protein>
<name>A0A7T0C102_9BACT</name>
<dbReference type="PANTHER" id="PTHR43674:SF2">
    <property type="entry name" value="BETA-UREIDOPROPIONASE"/>
    <property type="match status" value="1"/>
</dbReference>
<sequence length="264" mass="29444">MHIGIIQNQPIFGAVEANLQDLESRIRLVNADFIVLPELCTTGYQFVNREEALELGESIPDGPSAQRLMQLAHEKKAWLIAGLAERDGDTAYNSALICGPEGYLGTYRKAHLFDSENDCFSPGNTPFPVFDLPGARVGVMICFDWRFPESMRTMALKGADLVAHPSNLVLPHCPEAMITRCLENRMFAVTADRVGSEERIPGQPLKFIGQSQIVDPDGTVLARASRDLPETIEFEIDPKQARQKSINTRNDLLSNRRTDLYELD</sequence>
<keyword evidence="3" id="KW-0808">Transferase</keyword>
<proteinExistence type="predicted"/>
<dbReference type="KEGG" id="nva:G3M78_03535"/>
<evidence type="ECO:0000259" key="2">
    <source>
        <dbReference type="PROSITE" id="PS50263"/>
    </source>
</evidence>
<dbReference type="PROSITE" id="PS50263">
    <property type="entry name" value="CN_HYDROLASE"/>
    <property type="match status" value="1"/>
</dbReference>
<dbReference type="InterPro" id="IPR003010">
    <property type="entry name" value="C-N_Hydrolase"/>
</dbReference>
<evidence type="ECO:0000313" key="4">
    <source>
        <dbReference type="Proteomes" id="UP000594464"/>
    </source>
</evidence>
<dbReference type="AlphaFoldDB" id="A0A7T0C102"/>
<dbReference type="InterPro" id="IPR050345">
    <property type="entry name" value="Aliph_Amidase/BUP"/>
</dbReference>
<dbReference type="SUPFAM" id="SSF56317">
    <property type="entry name" value="Carbon-nitrogen hydrolase"/>
    <property type="match status" value="1"/>
</dbReference>
<dbReference type="Pfam" id="PF00795">
    <property type="entry name" value="CN_hydrolase"/>
    <property type="match status" value="1"/>
</dbReference>
<dbReference type="GO" id="GO:0016811">
    <property type="term" value="F:hydrolase activity, acting on carbon-nitrogen (but not peptide) bonds, in linear amides"/>
    <property type="evidence" value="ECO:0007669"/>
    <property type="project" value="UniProtKB-ARBA"/>
</dbReference>
<accession>A0A7T0C102</accession>
<organism evidence="3 4">
    <name type="scientific">Candidatus Nitrohelix vancouverensis</name>
    <dbReference type="NCBI Taxonomy" id="2705534"/>
    <lineage>
        <taxon>Bacteria</taxon>
        <taxon>Pseudomonadati</taxon>
        <taxon>Nitrospinota/Tectimicrobiota group</taxon>
        <taxon>Nitrospinota</taxon>
        <taxon>Nitrospinia</taxon>
        <taxon>Nitrospinales</taxon>
        <taxon>Nitrospinaceae</taxon>
        <taxon>Candidatus Nitrohelix</taxon>
    </lineage>
</organism>
<evidence type="ECO:0000313" key="3">
    <source>
        <dbReference type="EMBL" id="QPJ64517.1"/>
    </source>
</evidence>
<evidence type="ECO:0000256" key="1">
    <source>
        <dbReference type="ARBA" id="ARBA00022801"/>
    </source>
</evidence>
<feature type="domain" description="CN hydrolase" evidence="2">
    <location>
        <begin position="1"/>
        <end position="238"/>
    </location>
</feature>
<dbReference type="EMBL" id="CP048620">
    <property type="protein sequence ID" value="QPJ64517.1"/>
    <property type="molecule type" value="Genomic_DNA"/>
</dbReference>
<dbReference type="InterPro" id="IPR036526">
    <property type="entry name" value="C-N_Hydrolase_sf"/>
</dbReference>